<gene>
    <name evidence="6" type="ORF">SAMN02745248_00911</name>
</gene>
<name>A0A1M6M206_9CLOT</name>
<evidence type="ECO:0000256" key="3">
    <source>
        <dbReference type="ARBA" id="ARBA00022630"/>
    </source>
</evidence>
<evidence type="ECO:0000313" key="7">
    <source>
        <dbReference type="Proteomes" id="UP000183952"/>
    </source>
</evidence>
<organism evidence="6 7">
    <name type="scientific">Hathewaya proteolytica DSM 3090</name>
    <dbReference type="NCBI Taxonomy" id="1121331"/>
    <lineage>
        <taxon>Bacteria</taxon>
        <taxon>Bacillati</taxon>
        <taxon>Bacillota</taxon>
        <taxon>Clostridia</taxon>
        <taxon>Eubacteriales</taxon>
        <taxon>Clostridiaceae</taxon>
        <taxon>Hathewaya</taxon>
    </lineage>
</organism>
<dbReference type="InterPro" id="IPR004136">
    <property type="entry name" value="NMO"/>
</dbReference>
<dbReference type="OrthoDB" id="9778912at2"/>
<dbReference type="RefSeq" id="WP_072902809.1">
    <property type="nucleotide sequence ID" value="NZ_FRAD01000006.1"/>
</dbReference>
<dbReference type="AlphaFoldDB" id="A0A1M6M206"/>
<keyword evidence="4" id="KW-0288">FMN</keyword>
<dbReference type="CDD" id="cd04730">
    <property type="entry name" value="NPD_like"/>
    <property type="match status" value="1"/>
</dbReference>
<evidence type="ECO:0000256" key="2">
    <source>
        <dbReference type="ARBA" id="ARBA00013457"/>
    </source>
</evidence>
<evidence type="ECO:0000256" key="4">
    <source>
        <dbReference type="ARBA" id="ARBA00022643"/>
    </source>
</evidence>
<evidence type="ECO:0000256" key="5">
    <source>
        <dbReference type="ARBA" id="ARBA00023002"/>
    </source>
</evidence>
<dbReference type="Proteomes" id="UP000183952">
    <property type="component" value="Unassembled WGS sequence"/>
</dbReference>
<dbReference type="Pfam" id="PF03060">
    <property type="entry name" value="NMO"/>
    <property type="match status" value="2"/>
</dbReference>
<protein>
    <recommendedName>
        <fullName evidence="2">Probable nitronate monooxygenase</fullName>
    </recommendedName>
</protein>
<accession>A0A1M6M206</accession>
<reference evidence="6 7" key="1">
    <citation type="submission" date="2016-11" db="EMBL/GenBank/DDBJ databases">
        <authorList>
            <person name="Jaros S."/>
            <person name="Januszkiewicz K."/>
            <person name="Wedrychowicz H."/>
        </authorList>
    </citation>
    <scope>NUCLEOTIDE SEQUENCE [LARGE SCALE GENOMIC DNA]</scope>
    <source>
        <strain evidence="6 7">DSM 3090</strain>
    </source>
</reference>
<dbReference type="SUPFAM" id="SSF51412">
    <property type="entry name" value="Inosine monophosphate dehydrogenase (IMPDH)"/>
    <property type="match status" value="1"/>
</dbReference>
<evidence type="ECO:0000256" key="1">
    <source>
        <dbReference type="ARBA" id="ARBA00003535"/>
    </source>
</evidence>
<dbReference type="InterPro" id="IPR013785">
    <property type="entry name" value="Aldolase_TIM"/>
</dbReference>
<dbReference type="GO" id="GO:0018580">
    <property type="term" value="F:nitronate monooxygenase activity"/>
    <property type="evidence" value="ECO:0007669"/>
    <property type="project" value="InterPro"/>
</dbReference>
<dbReference type="PANTHER" id="PTHR32332:SF20">
    <property type="entry name" value="2-NITROPROPANE DIOXYGENASE-LIKE PROTEIN"/>
    <property type="match status" value="1"/>
</dbReference>
<evidence type="ECO:0000313" key="6">
    <source>
        <dbReference type="EMBL" id="SHJ77487.1"/>
    </source>
</evidence>
<keyword evidence="5" id="KW-0560">Oxidoreductase</keyword>
<dbReference type="EMBL" id="FRAD01000006">
    <property type="protein sequence ID" value="SHJ77487.1"/>
    <property type="molecule type" value="Genomic_DNA"/>
</dbReference>
<dbReference type="STRING" id="1121331.SAMN02745248_00911"/>
<keyword evidence="7" id="KW-1185">Reference proteome</keyword>
<dbReference type="PANTHER" id="PTHR32332">
    <property type="entry name" value="2-NITROPROPANE DIOXYGENASE"/>
    <property type="match status" value="1"/>
</dbReference>
<proteinExistence type="predicted"/>
<comment type="function">
    <text evidence="1">Nitronate monooxygenase that uses molecular oxygen to catalyze the oxidative denitrification of alkyl nitronates. Acts on propionate 3-nitronate (P3N), the presumed physiological substrate. Probably functions in the detoxification of P3N, a metabolic poison produced by plants and fungi as a defense mechanism.</text>
</comment>
<sequence length="310" mass="33017">MRLNEILGIKYPIIQGGMANIATGEFAAAVSNTGALGIIGSGAMDGETLRTHIRACKERTDKPFGVNLMLMNPLSDDLARVIVEENVPVVTTGAGSPSKYIEQWKAQGIKIFPVVACVAQAIRMERYGVDGIIAEGTEAGGHVGELTTMTLIPQIVENVSLPVVAAGGIANGKQMLATRILGACGVQMGTALLVSEECPIHINYKNALIEAKDTDTMVTGRISGSPVRALKNSMTREYISLEKKGVTGVELEKIAIGGLKRAAFQGDVKNGSVMAGQVCGQLKEIKSLKEIFERITEEYKLELQKICGDE</sequence>
<keyword evidence="3" id="KW-0285">Flavoprotein</keyword>
<dbReference type="Gene3D" id="3.20.20.70">
    <property type="entry name" value="Aldolase class I"/>
    <property type="match status" value="1"/>
</dbReference>